<keyword evidence="11" id="KW-1185">Reference proteome</keyword>
<proteinExistence type="predicted"/>
<comment type="cofactor">
    <cofactor evidence="1">
        <name>FMN</name>
        <dbReference type="ChEBI" id="CHEBI:58210"/>
    </cofactor>
</comment>
<evidence type="ECO:0000256" key="3">
    <source>
        <dbReference type="ARBA" id="ARBA00005037"/>
    </source>
</evidence>
<dbReference type="PANTHER" id="PTHR10851:SF0">
    <property type="entry name" value="PYRIDOXINE-5'-PHOSPHATE OXIDASE"/>
    <property type="match status" value="1"/>
</dbReference>
<dbReference type="InterPro" id="IPR019576">
    <property type="entry name" value="Pyridoxamine_oxidase_dimer_C"/>
</dbReference>
<evidence type="ECO:0000313" key="11">
    <source>
        <dbReference type="Proteomes" id="UP000736672"/>
    </source>
</evidence>
<reference evidence="10" key="1">
    <citation type="journal article" date="2021" name="Nat. Commun.">
        <title>Genetic determinants of endophytism in the Arabidopsis root mycobiome.</title>
        <authorList>
            <person name="Mesny F."/>
            <person name="Miyauchi S."/>
            <person name="Thiergart T."/>
            <person name="Pickel B."/>
            <person name="Atanasova L."/>
            <person name="Karlsson M."/>
            <person name="Huettel B."/>
            <person name="Barry K.W."/>
            <person name="Haridas S."/>
            <person name="Chen C."/>
            <person name="Bauer D."/>
            <person name="Andreopoulos W."/>
            <person name="Pangilinan J."/>
            <person name="LaButti K."/>
            <person name="Riley R."/>
            <person name="Lipzen A."/>
            <person name="Clum A."/>
            <person name="Drula E."/>
            <person name="Henrissat B."/>
            <person name="Kohler A."/>
            <person name="Grigoriev I.V."/>
            <person name="Martin F.M."/>
            <person name="Hacquard S."/>
        </authorList>
    </citation>
    <scope>NUCLEOTIDE SEQUENCE</scope>
    <source>
        <strain evidence="10">FSSC 5 MPI-SDFR-AT-0091</strain>
    </source>
</reference>
<organism evidence="10 11">
    <name type="scientific">Fusarium solani</name>
    <name type="common">Filamentous fungus</name>
    <dbReference type="NCBI Taxonomy" id="169388"/>
    <lineage>
        <taxon>Eukaryota</taxon>
        <taxon>Fungi</taxon>
        <taxon>Dikarya</taxon>
        <taxon>Ascomycota</taxon>
        <taxon>Pezizomycotina</taxon>
        <taxon>Sordariomycetes</taxon>
        <taxon>Hypocreomycetidae</taxon>
        <taxon>Hypocreales</taxon>
        <taxon>Nectriaceae</taxon>
        <taxon>Fusarium</taxon>
        <taxon>Fusarium solani species complex</taxon>
    </lineage>
</organism>
<evidence type="ECO:0000256" key="2">
    <source>
        <dbReference type="ARBA" id="ARBA00004738"/>
    </source>
</evidence>
<name>A0A9P9L3I5_FUSSL</name>
<comment type="pathway">
    <text evidence="3">Cofactor metabolism; pyridoxal 5'-phosphate salvage; pyridoxal 5'-phosphate from pyridoxine 5'-phosphate: step 1/1.</text>
</comment>
<dbReference type="NCBIfam" id="NF004231">
    <property type="entry name" value="PRK05679.1"/>
    <property type="match status" value="1"/>
</dbReference>
<dbReference type="GO" id="GO:0010181">
    <property type="term" value="F:FMN binding"/>
    <property type="evidence" value="ECO:0007669"/>
    <property type="project" value="InterPro"/>
</dbReference>
<dbReference type="NCBIfam" id="TIGR00558">
    <property type="entry name" value="pdxH"/>
    <property type="match status" value="1"/>
</dbReference>
<accession>A0A9P9L3I5</accession>
<dbReference type="InterPro" id="IPR000659">
    <property type="entry name" value="Pyridox_Oxase"/>
</dbReference>
<keyword evidence="6" id="KW-0288">FMN</keyword>
<dbReference type="InterPro" id="IPR011576">
    <property type="entry name" value="Pyridox_Oxase_N"/>
</dbReference>
<feature type="domain" description="Pyridoxamine 5'-phosphate oxidase N-terminal" evidence="8">
    <location>
        <begin position="43"/>
        <end position="168"/>
    </location>
</feature>
<keyword evidence="5" id="KW-0285">Flavoprotein</keyword>
<evidence type="ECO:0000259" key="9">
    <source>
        <dbReference type="Pfam" id="PF10590"/>
    </source>
</evidence>
<dbReference type="Pfam" id="PF10590">
    <property type="entry name" value="PNP_phzG_C"/>
    <property type="match status" value="1"/>
</dbReference>
<comment type="pathway">
    <text evidence="2">Cofactor metabolism; pyridoxal 5'-phosphate salvage; pyridoxal 5'-phosphate from pyridoxamine 5'-phosphate: step 1/1.</text>
</comment>
<feature type="domain" description="Pyridoxine 5'-phosphate oxidase dimerisation C-terminal" evidence="9">
    <location>
        <begin position="182"/>
        <end position="224"/>
    </location>
</feature>
<comment type="caution">
    <text evidence="10">The sequence shown here is derived from an EMBL/GenBank/DDBJ whole genome shotgun (WGS) entry which is preliminary data.</text>
</comment>
<evidence type="ECO:0000256" key="6">
    <source>
        <dbReference type="ARBA" id="ARBA00022643"/>
    </source>
</evidence>
<evidence type="ECO:0000256" key="7">
    <source>
        <dbReference type="ARBA" id="ARBA00023002"/>
    </source>
</evidence>
<dbReference type="PIRSF" id="PIRSF000190">
    <property type="entry name" value="Pyd_amn-ph_oxd"/>
    <property type="match status" value="1"/>
</dbReference>
<evidence type="ECO:0000256" key="5">
    <source>
        <dbReference type="ARBA" id="ARBA00022630"/>
    </source>
</evidence>
<dbReference type="EC" id="1.4.3.5" evidence="4"/>
<evidence type="ECO:0000313" key="10">
    <source>
        <dbReference type="EMBL" id="KAH7273557.1"/>
    </source>
</evidence>
<dbReference type="Proteomes" id="UP000736672">
    <property type="component" value="Unassembled WGS sequence"/>
</dbReference>
<evidence type="ECO:0000259" key="8">
    <source>
        <dbReference type="Pfam" id="PF01243"/>
    </source>
</evidence>
<dbReference type="Pfam" id="PF01243">
    <property type="entry name" value="PNPOx_N"/>
    <property type="match status" value="1"/>
</dbReference>
<dbReference type="GO" id="GO:0008615">
    <property type="term" value="P:pyridoxine biosynthetic process"/>
    <property type="evidence" value="ECO:0007669"/>
    <property type="project" value="InterPro"/>
</dbReference>
<sequence length="224" mass="25661">MSADENHTLRSKLRHLKVLEGPLPKCDFETFPNTPQAAFEIWMQEAIEAGVKEPHAMTLSTVDDQGWPDARVLILKNVDGRGWHFAVKGNSPKGKQLATNPYAALTFYWPEQGRQVRIRGRAVQLPEGECRQDFLDRPLSSKIAALASQQSQVLESAHQVQQALESVRPEVEENDDFSLPDWKVYAVDPIAVEFWQGAKDRLHQRLRYKHESAEEPWEKQLLWP</sequence>
<dbReference type="InterPro" id="IPR012349">
    <property type="entry name" value="Split_barrel_FMN-bd"/>
</dbReference>
<keyword evidence="7" id="KW-0560">Oxidoreductase</keyword>
<dbReference type="EMBL" id="JAGTJS010000002">
    <property type="protein sequence ID" value="KAH7273557.1"/>
    <property type="molecule type" value="Genomic_DNA"/>
</dbReference>
<dbReference type="GO" id="GO:0004733">
    <property type="term" value="F:pyridoxamine phosphate oxidase activity"/>
    <property type="evidence" value="ECO:0007669"/>
    <property type="project" value="UniProtKB-EC"/>
</dbReference>
<dbReference type="OrthoDB" id="303614at2759"/>
<evidence type="ECO:0000256" key="4">
    <source>
        <dbReference type="ARBA" id="ARBA00012801"/>
    </source>
</evidence>
<dbReference type="Gene3D" id="2.30.110.10">
    <property type="entry name" value="Electron Transport, Fmn-binding Protein, Chain A"/>
    <property type="match status" value="1"/>
</dbReference>
<gene>
    <name evidence="10" type="ORF">B0J15DRAFT_103951</name>
</gene>
<dbReference type="PANTHER" id="PTHR10851">
    <property type="entry name" value="PYRIDOXINE-5-PHOSPHATE OXIDASE"/>
    <property type="match status" value="1"/>
</dbReference>
<protein>
    <recommendedName>
        <fullName evidence="4">pyridoxal 5'-phosphate synthase</fullName>
        <ecNumber evidence="4">1.4.3.5</ecNumber>
    </recommendedName>
</protein>
<dbReference type="SUPFAM" id="SSF50475">
    <property type="entry name" value="FMN-binding split barrel"/>
    <property type="match status" value="1"/>
</dbReference>
<evidence type="ECO:0000256" key="1">
    <source>
        <dbReference type="ARBA" id="ARBA00001917"/>
    </source>
</evidence>
<dbReference type="AlphaFoldDB" id="A0A9P9L3I5"/>